<reference evidence="2 3" key="1">
    <citation type="submission" date="2013-02" db="EMBL/GenBank/DDBJ databases">
        <title>The Genome Sequence of Acinetobacter bereziniae CIP 70.12.</title>
        <authorList>
            <consortium name="The Broad Institute Genome Sequencing Platform"/>
            <consortium name="The Broad Institute Genome Sequencing Center for Infectious Disease"/>
            <person name="Cerqueira G."/>
            <person name="Feldgarden M."/>
            <person name="Courvalin P."/>
            <person name="Perichon B."/>
            <person name="Grillot-Courvalin C."/>
            <person name="Clermont D."/>
            <person name="Rocha E."/>
            <person name="Yoon E.-J."/>
            <person name="Nemec A."/>
            <person name="Walker B."/>
            <person name="Young S.K."/>
            <person name="Zeng Q."/>
            <person name="Gargeya S."/>
            <person name="Fitzgerald M."/>
            <person name="Haas B."/>
            <person name="Abouelleil A."/>
            <person name="Alvarado L."/>
            <person name="Arachchi H.M."/>
            <person name="Berlin A.M."/>
            <person name="Chapman S.B."/>
            <person name="Dewar J."/>
            <person name="Goldberg J."/>
            <person name="Griggs A."/>
            <person name="Gujja S."/>
            <person name="Hansen M."/>
            <person name="Howarth C."/>
            <person name="Imamovic A."/>
            <person name="Larimer J."/>
            <person name="McCowan C."/>
            <person name="Murphy C."/>
            <person name="Neiman D."/>
            <person name="Pearson M."/>
            <person name="Priest M."/>
            <person name="Roberts A."/>
            <person name="Saif S."/>
            <person name="Shea T."/>
            <person name="Sisk P."/>
            <person name="Sykes S."/>
            <person name="Wortman J."/>
            <person name="Nusbaum C."/>
            <person name="Birren B."/>
        </authorList>
    </citation>
    <scope>NUCLEOTIDE SEQUENCE [LARGE SCALE GENOMIC DNA]</scope>
    <source>
        <strain evidence="2 3">CIP 70.12</strain>
    </source>
</reference>
<dbReference type="PATRIC" id="fig|1217650.3.peg.4493"/>
<accession>N9E3Z8</accession>
<organism evidence="2 3">
    <name type="scientific">Acinetobacter bereziniae LMG 1003 = CIP 70.12</name>
    <dbReference type="NCBI Taxonomy" id="981324"/>
    <lineage>
        <taxon>Bacteria</taxon>
        <taxon>Pseudomonadati</taxon>
        <taxon>Pseudomonadota</taxon>
        <taxon>Gammaproteobacteria</taxon>
        <taxon>Moraxellales</taxon>
        <taxon>Moraxellaceae</taxon>
        <taxon>Acinetobacter</taxon>
    </lineage>
</organism>
<name>N9E3Z8_ACIBZ</name>
<dbReference type="AlphaFoldDB" id="N9E3Z8"/>
<dbReference type="EMBL" id="APQG01000052">
    <property type="protein sequence ID" value="ENV89629.1"/>
    <property type="molecule type" value="Genomic_DNA"/>
</dbReference>
<dbReference type="NCBIfam" id="TIGR02523">
    <property type="entry name" value="type_IV_pilV"/>
    <property type="match status" value="1"/>
</dbReference>
<comment type="caution">
    <text evidence="2">The sequence shown here is derived from an EMBL/GenBank/DDBJ whole genome shotgun (WGS) entry which is preliminary data.</text>
</comment>
<feature type="domain" description="Type IV pilin Tt1218-like" evidence="1">
    <location>
        <begin position="19"/>
        <end position="98"/>
    </location>
</feature>
<dbReference type="InterPro" id="IPR054402">
    <property type="entry name" value="Tt1218-like_dom"/>
</dbReference>
<dbReference type="Pfam" id="PF22150">
    <property type="entry name" value="Tt1218-like"/>
    <property type="match status" value="1"/>
</dbReference>
<dbReference type="Proteomes" id="UP000013251">
    <property type="component" value="Unassembled WGS sequence"/>
</dbReference>
<dbReference type="InterPro" id="IPR013362">
    <property type="entry name" value="Pilus_4_PilV"/>
</dbReference>
<evidence type="ECO:0000313" key="2">
    <source>
        <dbReference type="EMBL" id="ENV89629.1"/>
    </source>
</evidence>
<gene>
    <name evidence="2" type="ORF">F938_04566</name>
</gene>
<dbReference type="HOGENOM" id="CLU_103234_1_0_6"/>
<sequence>MEVLVALLLLAIGVLGYSALQLRAIDASSEALYRSQGMLILRGIADNIRANPAGQSNYPTAVRSYTSSTTAPTAPTVNCFNVAEAQRCTPAQMATYDAYLAEKAAFDLGMHITMDDCPGVAAAPVKRQCLFIAWDDTTLTATATAANISNCMSDAGVYVSGSKCLMMEAY</sequence>
<keyword evidence="3" id="KW-1185">Reference proteome</keyword>
<evidence type="ECO:0000259" key="1">
    <source>
        <dbReference type="Pfam" id="PF22150"/>
    </source>
</evidence>
<protein>
    <submittedName>
        <fullName evidence="2">Type IV pilus modification protein PilV</fullName>
    </submittedName>
</protein>
<evidence type="ECO:0000313" key="3">
    <source>
        <dbReference type="Proteomes" id="UP000013251"/>
    </source>
</evidence>
<proteinExistence type="predicted"/>